<protein>
    <recommendedName>
        <fullName evidence="3">DNA recombination and repair protein Rad51-like C-terminal domain-containing protein</fullName>
    </recommendedName>
</protein>
<reference evidence="1 2" key="1">
    <citation type="submission" date="2014-03" db="EMBL/GenBank/DDBJ databases">
        <title>Draft genome of the hookworm Oesophagostomum dentatum.</title>
        <authorList>
            <person name="Mitreva M."/>
        </authorList>
    </citation>
    <scope>NUCLEOTIDE SEQUENCE [LARGE SCALE GENOMIC DNA]</scope>
    <source>
        <strain evidence="1 2">OD-Hann</strain>
    </source>
</reference>
<feature type="non-terminal residue" evidence="1">
    <location>
        <position position="1"/>
    </location>
</feature>
<dbReference type="Proteomes" id="UP000053660">
    <property type="component" value="Unassembled WGS sequence"/>
</dbReference>
<name>A0A0B1SFU8_OESDE</name>
<dbReference type="Gene3D" id="3.40.50.300">
    <property type="entry name" value="P-loop containing nucleotide triphosphate hydrolases"/>
    <property type="match status" value="1"/>
</dbReference>
<accession>A0A0B1SFU8</accession>
<dbReference type="EMBL" id="KN579683">
    <property type="protein sequence ID" value="KHJ82422.1"/>
    <property type="molecule type" value="Genomic_DNA"/>
</dbReference>
<organism evidence="1 2">
    <name type="scientific">Oesophagostomum dentatum</name>
    <name type="common">Nodular worm</name>
    <dbReference type="NCBI Taxonomy" id="61180"/>
    <lineage>
        <taxon>Eukaryota</taxon>
        <taxon>Metazoa</taxon>
        <taxon>Ecdysozoa</taxon>
        <taxon>Nematoda</taxon>
        <taxon>Chromadorea</taxon>
        <taxon>Rhabditida</taxon>
        <taxon>Rhabditina</taxon>
        <taxon>Rhabditomorpha</taxon>
        <taxon>Strongyloidea</taxon>
        <taxon>Strongylidae</taxon>
        <taxon>Oesophagostomum</taxon>
    </lineage>
</organism>
<evidence type="ECO:0000313" key="2">
    <source>
        <dbReference type="Proteomes" id="UP000053660"/>
    </source>
</evidence>
<dbReference type="AlphaFoldDB" id="A0A0B1SFU8"/>
<keyword evidence="2" id="KW-1185">Reference proteome</keyword>
<sequence>LCISRKCGRPPLLTLFQLCYAFVANFLRNTTFNVAWLDSSGSFRAHRLQEYLIDSADVSEDLVESMLERVAVTRVSNQLQLIEALDIVDDFFEEYCFRLLIIDNALEMFDERLLDENLTSEYL</sequence>
<proteinExistence type="predicted"/>
<evidence type="ECO:0000313" key="1">
    <source>
        <dbReference type="EMBL" id="KHJ82422.1"/>
    </source>
</evidence>
<dbReference type="InterPro" id="IPR027417">
    <property type="entry name" value="P-loop_NTPase"/>
</dbReference>
<dbReference type="OrthoDB" id="336321at2759"/>
<evidence type="ECO:0008006" key="3">
    <source>
        <dbReference type="Google" id="ProtNLM"/>
    </source>
</evidence>
<dbReference type="SUPFAM" id="SSF52540">
    <property type="entry name" value="P-loop containing nucleoside triphosphate hydrolases"/>
    <property type="match status" value="1"/>
</dbReference>
<gene>
    <name evidence="1" type="ORF">OESDEN_17884</name>
</gene>